<evidence type="ECO:0000313" key="1">
    <source>
        <dbReference type="EMBL" id="KAK3094066.1"/>
    </source>
</evidence>
<keyword evidence="2" id="KW-1185">Reference proteome</keyword>
<organism evidence="1 2">
    <name type="scientific">Pinctada imbricata</name>
    <name type="common">Atlantic pearl-oyster</name>
    <name type="synonym">Pinctada martensii</name>
    <dbReference type="NCBI Taxonomy" id="66713"/>
    <lineage>
        <taxon>Eukaryota</taxon>
        <taxon>Metazoa</taxon>
        <taxon>Spiralia</taxon>
        <taxon>Lophotrochozoa</taxon>
        <taxon>Mollusca</taxon>
        <taxon>Bivalvia</taxon>
        <taxon>Autobranchia</taxon>
        <taxon>Pteriomorphia</taxon>
        <taxon>Pterioida</taxon>
        <taxon>Pterioidea</taxon>
        <taxon>Pteriidae</taxon>
        <taxon>Pinctada</taxon>
    </lineage>
</organism>
<proteinExistence type="predicted"/>
<name>A0AA88XX21_PINIB</name>
<reference evidence="1" key="1">
    <citation type="submission" date="2019-08" db="EMBL/GenBank/DDBJ databases">
        <title>The improved chromosome-level genome for the pearl oyster Pinctada fucata martensii using PacBio sequencing and Hi-C.</title>
        <authorList>
            <person name="Zheng Z."/>
        </authorList>
    </citation>
    <scope>NUCLEOTIDE SEQUENCE</scope>
    <source>
        <strain evidence="1">ZZ-2019</strain>
        <tissue evidence="1">Adductor muscle</tissue>
    </source>
</reference>
<gene>
    <name evidence="1" type="ORF">FSP39_023695</name>
</gene>
<accession>A0AA88XX21</accession>
<dbReference type="Proteomes" id="UP001186944">
    <property type="component" value="Unassembled WGS sequence"/>
</dbReference>
<sequence>MNPMQHPEYGTSAGRILFDRGPHNPIPTHNYLSGDGKSMIWSGQAHYVPSQRDWIKHSDYRSLPRATQRDAIEMQSEDQWVDFMRQRDTPSGYYHKDIGVLQTGIPQLRQFGYTRDLPSMPGRDLQDISWPKSDAFIPMERSDRGQYYGYYHESMDREKELRKKELPESMRVEARDIPKIVSLNYNY</sequence>
<evidence type="ECO:0000313" key="2">
    <source>
        <dbReference type="Proteomes" id="UP001186944"/>
    </source>
</evidence>
<dbReference type="EMBL" id="VSWD01000009">
    <property type="protein sequence ID" value="KAK3094066.1"/>
    <property type="molecule type" value="Genomic_DNA"/>
</dbReference>
<protein>
    <submittedName>
        <fullName evidence="1">Uncharacterized protein</fullName>
    </submittedName>
</protein>
<comment type="caution">
    <text evidence="1">The sequence shown here is derived from an EMBL/GenBank/DDBJ whole genome shotgun (WGS) entry which is preliminary data.</text>
</comment>
<dbReference type="AlphaFoldDB" id="A0AA88XX21"/>